<feature type="region of interest" description="Disordered" evidence="1">
    <location>
        <begin position="480"/>
        <end position="607"/>
    </location>
</feature>
<dbReference type="GeneID" id="81402711"/>
<feature type="region of interest" description="Disordered" evidence="1">
    <location>
        <begin position="375"/>
        <end position="422"/>
    </location>
</feature>
<keyword evidence="2" id="KW-0472">Membrane</keyword>
<feature type="transmembrane region" description="Helical" evidence="2">
    <location>
        <begin position="105"/>
        <end position="123"/>
    </location>
</feature>
<evidence type="ECO:0000313" key="3">
    <source>
        <dbReference type="EMBL" id="KAJ5144010.1"/>
    </source>
</evidence>
<sequence length="607" mass="65325">MPAILSVAPVLEHALVHRAASSLNATGKSSPLEVVCAWPVSGQYGPGTRALYYVLIAACVVARKYEWIRNACLAAVLLFPAIAALHGIVLAALHVEGAVDMDVYGAFQLCAIGILTAPATVRISRTYFYNPGRDIIFLWTVLLLVGLISLIVEFMRLEPIVCPADDPASISWAATGNFTYGSNCSIACTPEDGPRSPLRLDAADNIFVIPVPTELSFNAATLIAAACCIPGILSLISMWIKILDNNGKKTSNGIALEPNQPIEGTNGATIEKMTGISEKIKRWLTVIGIPIFAAAVLAILIKGEMNFWSDQVRYQTEPIQSIGQWAPIVGTGLAALGSLYLLLSADMDAEDKRYGQPEGEPNEPTAGPCAHCGNCASSETRSSSRRESGTSTDDIHMTNMRRHTTNQTSTTHSKSEGDLGRRKVAQFLNRTSTLMAVKAYKQIERGGFNHDAKTTYPTTPGEEYKNKLLQSQQLKYQITHTPDTRSRAGSFISSRESVDNGEGSSRMSRSPVRQSVPAPTPARPRSRPNHANSLGALFEPSTSQSLSPGSLSENWTGGQLRPSDRRPSQRSRATSTSSNSDISPTTVSPVIQFPPKIVVSRSEESGG</sequence>
<organism evidence="3 4">
    <name type="scientific">Penicillium bovifimosum</name>
    <dbReference type="NCBI Taxonomy" id="126998"/>
    <lineage>
        <taxon>Eukaryota</taxon>
        <taxon>Fungi</taxon>
        <taxon>Dikarya</taxon>
        <taxon>Ascomycota</taxon>
        <taxon>Pezizomycotina</taxon>
        <taxon>Eurotiomycetes</taxon>
        <taxon>Eurotiomycetidae</taxon>
        <taxon>Eurotiales</taxon>
        <taxon>Aspergillaceae</taxon>
        <taxon>Penicillium</taxon>
    </lineage>
</organism>
<dbReference type="OrthoDB" id="3021074at2759"/>
<dbReference type="AlphaFoldDB" id="A0A9W9HCW6"/>
<protein>
    <submittedName>
        <fullName evidence="3">Uncharacterized protein</fullName>
    </submittedName>
</protein>
<feature type="transmembrane region" description="Helical" evidence="2">
    <location>
        <begin position="322"/>
        <end position="343"/>
    </location>
</feature>
<reference evidence="3" key="2">
    <citation type="journal article" date="2023" name="IMA Fungus">
        <title>Comparative genomic study of the Penicillium genus elucidates a diverse pangenome and 15 lateral gene transfer events.</title>
        <authorList>
            <person name="Petersen C."/>
            <person name="Sorensen T."/>
            <person name="Nielsen M.R."/>
            <person name="Sondergaard T.E."/>
            <person name="Sorensen J.L."/>
            <person name="Fitzpatrick D.A."/>
            <person name="Frisvad J.C."/>
            <person name="Nielsen K.L."/>
        </authorList>
    </citation>
    <scope>NUCLEOTIDE SEQUENCE</scope>
    <source>
        <strain evidence="3">IBT 22155</strain>
    </source>
</reference>
<dbReference type="Proteomes" id="UP001149079">
    <property type="component" value="Unassembled WGS sequence"/>
</dbReference>
<feature type="transmembrane region" description="Helical" evidence="2">
    <location>
        <begin position="72"/>
        <end position="93"/>
    </location>
</feature>
<dbReference type="EMBL" id="JAPQKL010000002">
    <property type="protein sequence ID" value="KAJ5144010.1"/>
    <property type="molecule type" value="Genomic_DNA"/>
</dbReference>
<comment type="caution">
    <text evidence="3">The sequence shown here is derived from an EMBL/GenBank/DDBJ whole genome shotgun (WGS) entry which is preliminary data.</text>
</comment>
<feature type="compositionally biased region" description="Polar residues" evidence="1">
    <location>
        <begin position="502"/>
        <end position="513"/>
    </location>
</feature>
<feature type="compositionally biased region" description="Basic and acidic residues" evidence="1">
    <location>
        <begin position="382"/>
        <end position="396"/>
    </location>
</feature>
<feature type="transmembrane region" description="Helical" evidence="2">
    <location>
        <begin position="219"/>
        <end position="240"/>
    </location>
</feature>
<evidence type="ECO:0000256" key="2">
    <source>
        <dbReference type="SAM" id="Phobius"/>
    </source>
</evidence>
<dbReference type="RefSeq" id="XP_056525654.1">
    <property type="nucleotide sequence ID" value="XM_056663541.1"/>
</dbReference>
<reference evidence="3" key="1">
    <citation type="submission" date="2022-11" db="EMBL/GenBank/DDBJ databases">
        <authorList>
            <person name="Petersen C."/>
        </authorList>
    </citation>
    <scope>NUCLEOTIDE SEQUENCE</scope>
    <source>
        <strain evidence="3">IBT 22155</strain>
    </source>
</reference>
<keyword evidence="2" id="KW-1133">Transmembrane helix</keyword>
<feature type="compositionally biased region" description="Polar residues" evidence="1">
    <location>
        <begin position="573"/>
        <end position="589"/>
    </location>
</feature>
<proteinExistence type="predicted"/>
<feature type="transmembrane region" description="Helical" evidence="2">
    <location>
        <begin position="283"/>
        <end position="302"/>
    </location>
</feature>
<gene>
    <name evidence="3" type="ORF">N7515_002797</name>
</gene>
<name>A0A9W9HCW6_9EURO</name>
<keyword evidence="4" id="KW-1185">Reference proteome</keyword>
<accession>A0A9W9HCW6</accession>
<evidence type="ECO:0000256" key="1">
    <source>
        <dbReference type="SAM" id="MobiDB-lite"/>
    </source>
</evidence>
<feature type="compositionally biased region" description="Low complexity" evidence="1">
    <location>
        <begin position="540"/>
        <end position="552"/>
    </location>
</feature>
<evidence type="ECO:0000313" key="4">
    <source>
        <dbReference type="Proteomes" id="UP001149079"/>
    </source>
</evidence>
<feature type="transmembrane region" description="Helical" evidence="2">
    <location>
        <begin position="135"/>
        <end position="155"/>
    </location>
</feature>
<keyword evidence="2" id="KW-0812">Transmembrane</keyword>